<reference evidence="1" key="1">
    <citation type="journal article" date="2019" name="Sci. Rep.">
        <title>Draft genome of Tanacetum cinerariifolium, the natural source of mosquito coil.</title>
        <authorList>
            <person name="Yamashiro T."/>
            <person name="Shiraishi A."/>
            <person name="Satake H."/>
            <person name="Nakayama K."/>
        </authorList>
    </citation>
    <scope>NUCLEOTIDE SEQUENCE</scope>
</reference>
<dbReference type="EMBL" id="BKCJ010118152">
    <property type="protein sequence ID" value="GEX60111.1"/>
    <property type="molecule type" value="Genomic_DNA"/>
</dbReference>
<name>A0A699H6Y3_TANCI</name>
<gene>
    <name evidence="1" type="ORF">Tci_332086</name>
</gene>
<sequence>MFILASLSPSAVEAVALSTEGTPVVVAPDAFTTRVANLFKVLATLALAVLLLAPALSFKTEVSGHEPLTLEVNLILEMEEGLNSSVGELGMKKADLVSFKIFANSSSFIFLEMSSAYDSLFALEVAWAVFNPSIADLVLSTRTLRLDPARSALTVKSAKASCLDADSECKIKEVDQADVGPPTACYASLCISPTIVVGGEGWCGLVSIAKLDFISFFEWPDWDLDASVVDLDMCFKDCFLLSLLLAPGFLP</sequence>
<protein>
    <submittedName>
        <fullName evidence="1">Uncharacterized protein</fullName>
    </submittedName>
</protein>
<comment type="caution">
    <text evidence="1">The sequence shown here is derived from an EMBL/GenBank/DDBJ whole genome shotgun (WGS) entry which is preliminary data.</text>
</comment>
<evidence type="ECO:0000313" key="1">
    <source>
        <dbReference type="EMBL" id="GEX60111.1"/>
    </source>
</evidence>
<accession>A0A699H6Y3</accession>
<organism evidence="1">
    <name type="scientific">Tanacetum cinerariifolium</name>
    <name type="common">Dalmatian daisy</name>
    <name type="synonym">Chrysanthemum cinerariifolium</name>
    <dbReference type="NCBI Taxonomy" id="118510"/>
    <lineage>
        <taxon>Eukaryota</taxon>
        <taxon>Viridiplantae</taxon>
        <taxon>Streptophyta</taxon>
        <taxon>Embryophyta</taxon>
        <taxon>Tracheophyta</taxon>
        <taxon>Spermatophyta</taxon>
        <taxon>Magnoliopsida</taxon>
        <taxon>eudicotyledons</taxon>
        <taxon>Gunneridae</taxon>
        <taxon>Pentapetalae</taxon>
        <taxon>asterids</taxon>
        <taxon>campanulids</taxon>
        <taxon>Asterales</taxon>
        <taxon>Asteraceae</taxon>
        <taxon>Asteroideae</taxon>
        <taxon>Anthemideae</taxon>
        <taxon>Anthemidinae</taxon>
        <taxon>Tanacetum</taxon>
    </lineage>
</organism>
<proteinExistence type="predicted"/>
<dbReference type="AlphaFoldDB" id="A0A699H6Y3"/>